<gene>
    <name evidence="2" type="ORF">J2S17_002727</name>
</gene>
<organism evidence="2 3">
    <name type="scientific">Cytobacillus purgationiresistens</name>
    <dbReference type="NCBI Taxonomy" id="863449"/>
    <lineage>
        <taxon>Bacteria</taxon>
        <taxon>Bacillati</taxon>
        <taxon>Bacillota</taxon>
        <taxon>Bacilli</taxon>
        <taxon>Bacillales</taxon>
        <taxon>Bacillaceae</taxon>
        <taxon>Cytobacillus</taxon>
    </lineage>
</organism>
<evidence type="ECO:0000313" key="2">
    <source>
        <dbReference type="EMBL" id="MDQ0270842.1"/>
    </source>
</evidence>
<accession>A0ABU0AHZ3</accession>
<name>A0ABU0AHZ3_9BACI</name>
<evidence type="ECO:0000313" key="3">
    <source>
        <dbReference type="Proteomes" id="UP001238088"/>
    </source>
</evidence>
<dbReference type="Proteomes" id="UP001238088">
    <property type="component" value="Unassembled WGS sequence"/>
</dbReference>
<sequence length="100" mass="11444">MTRVEKFHAASKNHLSKLAIILTFSIIAILISLYFYAKTQIVIETPQQDLGEKVVVELPSGKRVFTYENLVVQEDDKLLYKGERNTLDLTGGVVIYKDWK</sequence>
<dbReference type="EMBL" id="JAUSUB010000010">
    <property type="protein sequence ID" value="MDQ0270842.1"/>
    <property type="molecule type" value="Genomic_DNA"/>
</dbReference>
<keyword evidence="1" id="KW-0812">Transmembrane</keyword>
<keyword evidence="1" id="KW-0472">Membrane</keyword>
<comment type="caution">
    <text evidence="2">The sequence shown here is derived from an EMBL/GenBank/DDBJ whole genome shotgun (WGS) entry which is preliminary data.</text>
</comment>
<feature type="transmembrane region" description="Helical" evidence="1">
    <location>
        <begin position="18"/>
        <end position="37"/>
    </location>
</feature>
<evidence type="ECO:0000256" key="1">
    <source>
        <dbReference type="SAM" id="Phobius"/>
    </source>
</evidence>
<keyword evidence="1" id="KW-1133">Transmembrane helix</keyword>
<proteinExistence type="predicted"/>
<protein>
    <submittedName>
        <fullName evidence="2">Uncharacterized protein</fullName>
    </submittedName>
</protein>
<keyword evidence="3" id="KW-1185">Reference proteome</keyword>
<dbReference type="RefSeq" id="WP_307475585.1">
    <property type="nucleotide sequence ID" value="NZ_JAUSUB010000010.1"/>
</dbReference>
<reference evidence="2 3" key="1">
    <citation type="submission" date="2023-07" db="EMBL/GenBank/DDBJ databases">
        <title>Genomic Encyclopedia of Type Strains, Phase IV (KMG-IV): sequencing the most valuable type-strain genomes for metagenomic binning, comparative biology and taxonomic classification.</title>
        <authorList>
            <person name="Goeker M."/>
        </authorList>
    </citation>
    <scope>NUCLEOTIDE SEQUENCE [LARGE SCALE GENOMIC DNA]</scope>
    <source>
        <strain evidence="2 3">DSM 23494</strain>
    </source>
</reference>